<accession>A0A934VMU9</accession>
<evidence type="ECO:0000313" key="1">
    <source>
        <dbReference type="EMBL" id="MBK1875557.1"/>
    </source>
</evidence>
<dbReference type="Gene3D" id="3.40.30.10">
    <property type="entry name" value="Glutaredoxin"/>
    <property type="match status" value="1"/>
</dbReference>
<dbReference type="RefSeq" id="WP_200353773.1">
    <property type="nucleotide sequence ID" value="NZ_JAENIL010000002.1"/>
</dbReference>
<dbReference type="GO" id="GO:0045892">
    <property type="term" value="P:negative regulation of DNA-templated transcription"/>
    <property type="evidence" value="ECO:0007669"/>
    <property type="project" value="InterPro"/>
</dbReference>
<reference evidence="1" key="1">
    <citation type="submission" date="2021-01" db="EMBL/GenBank/DDBJ databases">
        <title>Modified the classification status of verrucomicrobia.</title>
        <authorList>
            <person name="Feng X."/>
        </authorList>
    </citation>
    <scope>NUCLEOTIDE SEQUENCE</scope>
    <source>
        <strain evidence="1">KCTC 13126</strain>
    </source>
</reference>
<sequence length="150" mass="15899">MNTVEIYDPALCCSSGVCGPSPDTDLAEFAACVETLKSVGIAVKRYNLAQEPLAFAQNTIVKTVLETHGESSLPMIFVNGKANFRGVYPTQHQLEKLLQIDLSAAPACCSEDSSCCSEQEDKAPMTFVKVNAPQASPAKDACCDPSTGCC</sequence>
<evidence type="ECO:0000313" key="2">
    <source>
        <dbReference type="Proteomes" id="UP000617628"/>
    </source>
</evidence>
<gene>
    <name evidence="1" type="primary">arsD</name>
    <name evidence="1" type="ORF">JIN87_01690</name>
</gene>
<dbReference type="GO" id="GO:0003677">
    <property type="term" value="F:DNA binding"/>
    <property type="evidence" value="ECO:0007669"/>
    <property type="project" value="InterPro"/>
</dbReference>
<dbReference type="AlphaFoldDB" id="A0A934VMU9"/>
<dbReference type="EMBL" id="JAENIL010000002">
    <property type="protein sequence ID" value="MBK1875557.1"/>
    <property type="molecule type" value="Genomic_DNA"/>
</dbReference>
<dbReference type="InterPro" id="IPR010712">
    <property type="entry name" value="Arsenical-R_ArsD"/>
</dbReference>
<dbReference type="Proteomes" id="UP000617628">
    <property type="component" value="Unassembled WGS sequence"/>
</dbReference>
<keyword evidence="2" id="KW-1185">Reference proteome</keyword>
<dbReference type="NCBIfam" id="NF033727">
    <property type="entry name" value="chaperon_ArsD"/>
    <property type="match status" value="1"/>
</dbReference>
<dbReference type="Pfam" id="PF06953">
    <property type="entry name" value="ArsD"/>
    <property type="match status" value="1"/>
</dbReference>
<comment type="caution">
    <text evidence="1">The sequence shown here is derived from an EMBL/GenBank/DDBJ whole genome shotgun (WGS) entry which is preliminary data.</text>
</comment>
<organism evidence="1 2">
    <name type="scientific">Pelagicoccus mobilis</name>
    <dbReference type="NCBI Taxonomy" id="415221"/>
    <lineage>
        <taxon>Bacteria</taxon>
        <taxon>Pseudomonadati</taxon>
        <taxon>Verrucomicrobiota</taxon>
        <taxon>Opitutia</taxon>
        <taxon>Puniceicoccales</taxon>
        <taxon>Pelagicoccaceae</taxon>
        <taxon>Pelagicoccus</taxon>
    </lineage>
</organism>
<protein>
    <submittedName>
        <fullName evidence="1">Arsenite efflux transporter metallochaperone ArsD</fullName>
    </submittedName>
</protein>
<dbReference type="GO" id="GO:0046685">
    <property type="term" value="P:response to arsenic-containing substance"/>
    <property type="evidence" value="ECO:0007669"/>
    <property type="project" value="InterPro"/>
</dbReference>
<name>A0A934VMU9_9BACT</name>
<proteinExistence type="predicted"/>